<dbReference type="HOGENOM" id="CLU_1886531_0_0_1"/>
<evidence type="ECO:0000256" key="1">
    <source>
        <dbReference type="SAM" id="Coils"/>
    </source>
</evidence>
<gene>
    <name evidence="2" type="ORF">PILCRDRAFT_375933</name>
</gene>
<proteinExistence type="predicted"/>
<sequence length="135" mass="15357">MAEIMKNRATGEPDTSKCDAILVTSIVDSLKEGICSSWHGTEVHKIKSMSWSETFVFDLSSPLHTFQFATFLVRLRTRSEDVQKLFMEKRTELIVKAKKGELEQWTKQMQLEDREVETVQINEPTTFASGLLAAS</sequence>
<evidence type="ECO:0000313" key="2">
    <source>
        <dbReference type="EMBL" id="KIM84927.1"/>
    </source>
</evidence>
<protein>
    <submittedName>
        <fullName evidence="2">Uncharacterized protein</fullName>
    </submittedName>
</protein>
<dbReference type="EMBL" id="KN832986">
    <property type="protein sequence ID" value="KIM84927.1"/>
    <property type="molecule type" value="Genomic_DNA"/>
</dbReference>
<name>A0A0C3C5I5_PILCF</name>
<keyword evidence="3" id="KW-1185">Reference proteome</keyword>
<evidence type="ECO:0000313" key="3">
    <source>
        <dbReference type="Proteomes" id="UP000054166"/>
    </source>
</evidence>
<accession>A0A0C3C5I5</accession>
<organism evidence="2 3">
    <name type="scientific">Piloderma croceum (strain F 1598)</name>
    <dbReference type="NCBI Taxonomy" id="765440"/>
    <lineage>
        <taxon>Eukaryota</taxon>
        <taxon>Fungi</taxon>
        <taxon>Dikarya</taxon>
        <taxon>Basidiomycota</taxon>
        <taxon>Agaricomycotina</taxon>
        <taxon>Agaricomycetes</taxon>
        <taxon>Agaricomycetidae</taxon>
        <taxon>Atheliales</taxon>
        <taxon>Atheliaceae</taxon>
        <taxon>Piloderma</taxon>
    </lineage>
</organism>
<keyword evidence="1" id="KW-0175">Coiled coil</keyword>
<reference evidence="3" key="2">
    <citation type="submission" date="2015-01" db="EMBL/GenBank/DDBJ databases">
        <title>Evolutionary Origins and Diversification of the Mycorrhizal Mutualists.</title>
        <authorList>
            <consortium name="DOE Joint Genome Institute"/>
            <consortium name="Mycorrhizal Genomics Consortium"/>
            <person name="Kohler A."/>
            <person name="Kuo A."/>
            <person name="Nagy L.G."/>
            <person name="Floudas D."/>
            <person name="Copeland A."/>
            <person name="Barry K.W."/>
            <person name="Cichocki N."/>
            <person name="Veneault-Fourrey C."/>
            <person name="LaButti K."/>
            <person name="Lindquist E.A."/>
            <person name="Lipzen A."/>
            <person name="Lundell T."/>
            <person name="Morin E."/>
            <person name="Murat C."/>
            <person name="Riley R."/>
            <person name="Ohm R."/>
            <person name="Sun H."/>
            <person name="Tunlid A."/>
            <person name="Henrissat B."/>
            <person name="Grigoriev I.V."/>
            <person name="Hibbett D.S."/>
            <person name="Martin F."/>
        </authorList>
    </citation>
    <scope>NUCLEOTIDE SEQUENCE [LARGE SCALE GENOMIC DNA]</scope>
    <source>
        <strain evidence="3">F 1598</strain>
    </source>
</reference>
<reference evidence="2 3" key="1">
    <citation type="submission" date="2014-04" db="EMBL/GenBank/DDBJ databases">
        <authorList>
            <consortium name="DOE Joint Genome Institute"/>
            <person name="Kuo A."/>
            <person name="Tarkka M."/>
            <person name="Buscot F."/>
            <person name="Kohler A."/>
            <person name="Nagy L.G."/>
            <person name="Floudas D."/>
            <person name="Copeland A."/>
            <person name="Barry K.W."/>
            <person name="Cichocki N."/>
            <person name="Veneault-Fourrey C."/>
            <person name="LaButti K."/>
            <person name="Lindquist E.A."/>
            <person name="Lipzen A."/>
            <person name="Lundell T."/>
            <person name="Morin E."/>
            <person name="Murat C."/>
            <person name="Sun H."/>
            <person name="Tunlid A."/>
            <person name="Henrissat B."/>
            <person name="Grigoriev I.V."/>
            <person name="Hibbett D.S."/>
            <person name="Martin F."/>
            <person name="Nordberg H.P."/>
            <person name="Cantor M.N."/>
            <person name="Hua S.X."/>
        </authorList>
    </citation>
    <scope>NUCLEOTIDE SEQUENCE [LARGE SCALE GENOMIC DNA]</scope>
    <source>
        <strain evidence="2 3">F 1598</strain>
    </source>
</reference>
<dbReference type="InParanoid" id="A0A0C3C5I5"/>
<dbReference type="Proteomes" id="UP000054166">
    <property type="component" value="Unassembled WGS sequence"/>
</dbReference>
<dbReference type="AlphaFoldDB" id="A0A0C3C5I5"/>
<feature type="coiled-coil region" evidence="1">
    <location>
        <begin position="95"/>
        <end position="122"/>
    </location>
</feature>